<keyword evidence="5" id="KW-1185">Reference proteome</keyword>
<evidence type="ECO:0000259" key="3">
    <source>
        <dbReference type="Pfam" id="PF03448"/>
    </source>
</evidence>
<feature type="compositionally biased region" description="Basic and acidic residues" evidence="1">
    <location>
        <begin position="112"/>
        <end position="127"/>
    </location>
</feature>
<dbReference type="InterPro" id="IPR006668">
    <property type="entry name" value="Mg_transptr_MgtE_intracell_dom"/>
</dbReference>
<protein>
    <recommendedName>
        <fullName evidence="3">Magnesium transporter MgtE intracellular domain-containing protein</fullName>
    </recommendedName>
</protein>
<feature type="domain" description="Magnesium transporter MgtE intracellular" evidence="3">
    <location>
        <begin position="141"/>
        <end position="195"/>
    </location>
</feature>
<dbReference type="Gene3D" id="1.20.5.350">
    <property type="match status" value="1"/>
</dbReference>
<evidence type="ECO:0000256" key="1">
    <source>
        <dbReference type="SAM" id="MobiDB-lite"/>
    </source>
</evidence>
<evidence type="ECO:0000313" key="5">
    <source>
        <dbReference type="Proteomes" id="UP000602284"/>
    </source>
</evidence>
<organism evidence="4 5">
    <name type="scientific">Tumebacillus amylolyticus</name>
    <dbReference type="NCBI Taxonomy" id="2801339"/>
    <lineage>
        <taxon>Bacteria</taxon>
        <taxon>Bacillati</taxon>
        <taxon>Bacillota</taxon>
        <taxon>Bacilli</taxon>
        <taxon>Bacillales</taxon>
        <taxon>Alicyclobacillaceae</taxon>
        <taxon>Tumebacillus</taxon>
    </lineage>
</organism>
<evidence type="ECO:0000313" key="4">
    <source>
        <dbReference type="EMBL" id="MBL0388913.1"/>
    </source>
</evidence>
<dbReference type="Pfam" id="PF03448">
    <property type="entry name" value="MgtE_N"/>
    <property type="match status" value="1"/>
</dbReference>
<dbReference type="InterPro" id="IPR038077">
    <property type="entry name" value="Troponin_sf"/>
</dbReference>
<keyword evidence="2" id="KW-0472">Membrane</keyword>
<feature type="transmembrane region" description="Helical" evidence="2">
    <location>
        <begin position="13"/>
        <end position="36"/>
    </location>
</feature>
<comment type="caution">
    <text evidence="4">The sequence shown here is derived from an EMBL/GenBank/DDBJ whole genome shotgun (WGS) entry which is preliminary data.</text>
</comment>
<dbReference type="InterPro" id="IPR038076">
    <property type="entry name" value="MgtE_N_sf"/>
</dbReference>
<reference evidence="4 5" key="1">
    <citation type="submission" date="2021-01" db="EMBL/GenBank/DDBJ databases">
        <title>Tumebacillus sp. strain ITR2 16S ribosomal RNA gene Genome sequencing and assembly.</title>
        <authorList>
            <person name="Kang M."/>
        </authorList>
    </citation>
    <scope>NUCLEOTIDE SEQUENCE [LARGE SCALE GENOMIC DNA]</scope>
    <source>
        <strain evidence="4 5">ITR2</strain>
    </source>
</reference>
<feature type="region of interest" description="Disordered" evidence="1">
    <location>
        <begin position="65"/>
        <end position="84"/>
    </location>
</feature>
<dbReference type="Gene3D" id="1.25.60.10">
    <property type="entry name" value="MgtE N-terminal domain-like"/>
    <property type="match status" value="1"/>
</dbReference>
<feature type="region of interest" description="Disordered" evidence="1">
    <location>
        <begin position="112"/>
        <end position="136"/>
    </location>
</feature>
<gene>
    <name evidence="4" type="ORF">JJB07_20155</name>
</gene>
<dbReference type="Proteomes" id="UP000602284">
    <property type="component" value="Unassembled WGS sequence"/>
</dbReference>
<dbReference type="EMBL" id="JAEQNB010000007">
    <property type="protein sequence ID" value="MBL0388913.1"/>
    <property type="molecule type" value="Genomic_DNA"/>
</dbReference>
<dbReference type="SUPFAM" id="SSF158791">
    <property type="entry name" value="MgtE N-terminal domain-like"/>
    <property type="match status" value="1"/>
</dbReference>
<sequence>MQESEHRYSGMEWTFYIVILPMLFTALLVGIILQFLGWDITGKIGHAARAIPGVSKILPAEPQETAANGETQADPAKQLQDAQDQIKSLEDTKKQLESDMVKKDSEITNLKKQIDDLKKKPDAKKDGSTTGTASTTDPFVQQAQVYAQMSPTKAAAVMSQLSVTEVKHIFSKMTNEQQAAILEKMDPAIASKILSS</sequence>
<dbReference type="RefSeq" id="WP_201637910.1">
    <property type="nucleotide sequence ID" value="NZ_JAEQNB010000007.1"/>
</dbReference>
<evidence type="ECO:0000256" key="2">
    <source>
        <dbReference type="SAM" id="Phobius"/>
    </source>
</evidence>
<name>A0ABS1JF46_9BACL</name>
<keyword evidence="2" id="KW-0812">Transmembrane</keyword>
<proteinExistence type="predicted"/>
<accession>A0ABS1JF46</accession>
<keyword evidence="2" id="KW-1133">Transmembrane helix</keyword>